<comment type="caution">
    <text evidence="2">The sequence shown here is derived from an EMBL/GenBank/DDBJ whole genome shotgun (WGS) entry which is preliminary data.</text>
</comment>
<organism evidence="2">
    <name type="scientific">mine drainage metagenome</name>
    <dbReference type="NCBI Taxonomy" id="410659"/>
    <lineage>
        <taxon>unclassified sequences</taxon>
        <taxon>metagenomes</taxon>
        <taxon>ecological metagenomes</taxon>
    </lineage>
</organism>
<feature type="transmembrane region" description="Helical" evidence="1">
    <location>
        <begin position="61"/>
        <end position="82"/>
    </location>
</feature>
<evidence type="ECO:0000313" key="2">
    <source>
        <dbReference type="EMBL" id="OIR04301.1"/>
    </source>
</evidence>
<feature type="transmembrane region" description="Helical" evidence="1">
    <location>
        <begin position="142"/>
        <end position="165"/>
    </location>
</feature>
<proteinExistence type="predicted"/>
<keyword evidence="1" id="KW-1133">Transmembrane helix</keyword>
<reference evidence="2" key="1">
    <citation type="submission" date="2016-10" db="EMBL/GenBank/DDBJ databases">
        <title>Sequence of Gallionella enrichment culture.</title>
        <authorList>
            <person name="Poehlein A."/>
            <person name="Muehling M."/>
            <person name="Daniel R."/>
        </authorList>
    </citation>
    <scope>NUCLEOTIDE SEQUENCE</scope>
</reference>
<dbReference type="EMBL" id="MLJW01000058">
    <property type="protein sequence ID" value="OIR04301.1"/>
    <property type="molecule type" value="Genomic_DNA"/>
</dbReference>
<gene>
    <name evidence="2" type="ORF">GALL_135010</name>
</gene>
<feature type="transmembrane region" description="Helical" evidence="1">
    <location>
        <begin position="102"/>
        <end position="122"/>
    </location>
</feature>
<keyword evidence="1" id="KW-0472">Membrane</keyword>
<evidence type="ECO:0000256" key="1">
    <source>
        <dbReference type="SAM" id="Phobius"/>
    </source>
</evidence>
<accession>A0A1J5SJJ3</accession>
<dbReference type="AlphaFoldDB" id="A0A1J5SJJ3"/>
<protein>
    <submittedName>
        <fullName evidence="2">Uncharacterized protein</fullName>
    </submittedName>
</protein>
<sequence length="173" mass="18325">MNPEFLLSLPLAAFSLPPKVKDNFSYGLLVIIAASAVFCVIKCIQGADMLDRGEQGKKKIYAGIAVGMAPWLAVAAFEATGLWKTLDLSLVPSGVVKLPDQLIDVVQLATWAVIGIAALWCVAKCVNGAAMLEHGEDGKRKIFSGVAIAAAPWLAIFALNLSGFWDALGLKLL</sequence>
<keyword evidence="1" id="KW-0812">Transmembrane</keyword>
<feature type="transmembrane region" description="Helical" evidence="1">
    <location>
        <begin position="24"/>
        <end position="41"/>
    </location>
</feature>
<name>A0A1J5SJJ3_9ZZZZ</name>